<dbReference type="InterPro" id="IPR036390">
    <property type="entry name" value="WH_DNA-bd_sf"/>
</dbReference>
<keyword evidence="2" id="KW-0805">Transcription regulation</keyword>
<dbReference type="Gene3D" id="1.10.10.10">
    <property type="entry name" value="Winged helix-like DNA-binding domain superfamily/Winged helix DNA-binding domain"/>
    <property type="match status" value="1"/>
</dbReference>
<evidence type="ECO:0000313" key="6">
    <source>
        <dbReference type="EMBL" id="MTH61590.1"/>
    </source>
</evidence>
<dbReference type="Proteomes" id="UP000449846">
    <property type="component" value="Unassembled WGS sequence"/>
</dbReference>
<evidence type="ECO:0000256" key="3">
    <source>
        <dbReference type="ARBA" id="ARBA00023125"/>
    </source>
</evidence>
<dbReference type="PANTHER" id="PTHR30537">
    <property type="entry name" value="HTH-TYPE TRANSCRIPTIONAL REGULATOR"/>
    <property type="match status" value="1"/>
</dbReference>
<dbReference type="EMBL" id="WMIG01000017">
    <property type="protein sequence ID" value="MTH61590.1"/>
    <property type="molecule type" value="Genomic_DNA"/>
</dbReference>
<evidence type="ECO:0000256" key="1">
    <source>
        <dbReference type="ARBA" id="ARBA00009437"/>
    </source>
</evidence>
<dbReference type="PRINTS" id="PR00039">
    <property type="entry name" value="HTHLYSR"/>
</dbReference>
<dbReference type="FunFam" id="1.10.10.10:FF:000001">
    <property type="entry name" value="LysR family transcriptional regulator"/>
    <property type="match status" value="1"/>
</dbReference>
<dbReference type="InterPro" id="IPR005119">
    <property type="entry name" value="LysR_subst-bd"/>
</dbReference>
<dbReference type="Pfam" id="PF00126">
    <property type="entry name" value="HTH_1"/>
    <property type="match status" value="1"/>
</dbReference>
<dbReference type="GO" id="GO:0006351">
    <property type="term" value="P:DNA-templated transcription"/>
    <property type="evidence" value="ECO:0007669"/>
    <property type="project" value="TreeGrafter"/>
</dbReference>
<protein>
    <submittedName>
        <fullName evidence="6">LysR family transcriptional regulator</fullName>
    </submittedName>
</protein>
<dbReference type="AlphaFoldDB" id="A0A844HNX0"/>
<dbReference type="FunFam" id="3.40.190.290:FF:000012">
    <property type="entry name" value="Transcriptional regulator, LysR family"/>
    <property type="match status" value="1"/>
</dbReference>
<dbReference type="Gene3D" id="3.40.190.290">
    <property type="match status" value="1"/>
</dbReference>
<evidence type="ECO:0000313" key="7">
    <source>
        <dbReference type="Proteomes" id="UP000449846"/>
    </source>
</evidence>
<dbReference type="InterPro" id="IPR036388">
    <property type="entry name" value="WH-like_DNA-bd_sf"/>
</dbReference>
<dbReference type="SUPFAM" id="SSF53850">
    <property type="entry name" value="Periplasmic binding protein-like II"/>
    <property type="match status" value="1"/>
</dbReference>
<sequence>MPRRSFNDLHAFVAVAMAGSFTRAAAQLGMSQSALSQTVRQLEEGLGVRLLSRSTRSVSPTEAGQRLLDSIGPQFTEIKTALDSLGDFRDRPAGVIRISAGEHAAISILQPALVPLLAEYPDIHVEISVDYGMTDIVAERFDAGVRLGERVAKDMIAVRIGPDMRMAVVASPGYLAANPPPLVPQDLIGHRCINMRLPTLKEIFAWEFEKDGRELRVRVEGPLTVNSLALRRNAALDGQGLAYLPEPFVRADIASGALVSVLGDWCADFPGYHLYYPSRRQNSAAFALVIQTLRHRL</sequence>
<gene>
    <name evidence="6" type="ORF">GL300_20455</name>
</gene>
<keyword evidence="3" id="KW-0238">DNA-binding</keyword>
<keyword evidence="4" id="KW-0804">Transcription</keyword>
<name>A0A844HNX0_9RHOB</name>
<evidence type="ECO:0000259" key="5">
    <source>
        <dbReference type="PROSITE" id="PS50931"/>
    </source>
</evidence>
<dbReference type="PROSITE" id="PS50931">
    <property type="entry name" value="HTH_LYSR"/>
    <property type="match status" value="1"/>
</dbReference>
<keyword evidence="7" id="KW-1185">Reference proteome</keyword>
<dbReference type="RefSeq" id="WP_155041546.1">
    <property type="nucleotide sequence ID" value="NZ_WMIG01000017.1"/>
</dbReference>
<dbReference type="CDD" id="cd08474">
    <property type="entry name" value="PBP2_CrgA_like_5"/>
    <property type="match status" value="1"/>
</dbReference>
<dbReference type="GO" id="GO:0043565">
    <property type="term" value="F:sequence-specific DNA binding"/>
    <property type="evidence" value="ECO:0007669"/>
    <property type="project" value="TreeGrafter"/>
</dbReference>
<evidence type="ECO:0000256" key="4">
    <source>
        <dbReference type="ARBA" id="ARBA00023163"/>
    </source>
</evidence>
<evidence type="ECO:0000256" key="2">
    <source>
        <dbReference type="ARBA" id="ARBA00023015"/>
    </source>
</evidence>
<proteinExistence type="inferred from homology"/>
<dbReference type="Pfam" id="PF03466">
    <property type="entry name" value="LysR_substrate"/>
    <property type="match status" value="1"/>
</dbReference>
<comment type="caution">
    <text evidence="6">The sequence shown here is derived from an EMBL/GenBank/DDBJ whole genome shotgun (WGS) entry which is preliminary data.</text>
</comment>
<feature type="domain" description="HTH lysR-type" evidence="5">
    <location>
        <begin position="4"/>
        <end position="61"/>
    </location>
</feature>
<organism evidence="6 7">
    <name type="scientific">Paracoccus litorisediminis</name>
    <dbReference type="NCBI Taxonomy" id="2006130"/>
    <lineage>
        <taxon>Bacteria</taxon>
        <taxon>Pseudomonadati</taxon>
        <taxon>Pseudomonadota</taxon>
        <taxon>Alphaproteobacteria</taxon>
        <taxon>Rhodobacterales</taxon>
        <taxon>Paracoccaceae</taxon>
        <taxon>Paracoccus</taxon>
    </lineage>
</organism>
<dbReference type="InterPro" id="IPR058163">
    <property type="entry name" value="LysR-type_TF_proteobact-type"/>
</dbReference>
<comment type="similarity">
    <text evidence="1">Belongs to the LysR transcriptional regulatory family.</text>
</comment>
<dbReference type="InterPro" id="IPR000847">
    <property type="entry name" value="LysR_HTH_N"/>
</dbReference>
<dbReference type="PANTHER" id="PTHR30537:SF1">
    <property type="entry name" value="HTH-TYPE TRANSCRIPTIONAL REGULATOR PGRR"/>
    <property type="match status" value="1"/>
</dbReference>
<accession>A0A844HNX0</accession>
<dbReference type="SUPFAM" id="SSF46785">
    <property type="entry name" value="Winged helix' DNA-binding domain"/>
    <property type="match status" value="1"/>
</dbReference>
<dbReference type="GO" id="GO:0003700">
    <property type="term" value="F:DNA-binding transcription factor activity"/>
    <property type="evidence" value="ECO:0007669"/>
    <property type="project" value="InterPro"/>
</dbReference>
<dbReference type="OrthoDB" id="9813056at2"/>
<reference evidence="6 7" key="1">
    <citation type="submission" date="2019-11" db="EMBL/GenBank/DDBJ databases">
        <authorList>
            <person name="Dong K."/>
        </authorList>
    </citation>
    <scope>NUCLEOTIDE SEQUENCE [LARGE SCALE GENOMIC DNA]</scope>
    <source>
        <strain evidence="6 7">NBRC 112902</strain>
    </source>
</reference>